<protein>
    <recommendedName>
        <fullName evidence="7">Phosphoinositide phospholipase C</fullName>
        <ecNumber evidence="7">3.1.4.11</ecNumber>
    </recommendedName>
</protein>
<dbReference type="PROSITE" id="PS50222">
    <property type="entry name" value="EF_HAND_2"/>
    <property type="match status" value="1"/>
</dbReference>
<keyword evidence="4 7" id="KW-0443">Lipid metabolism</keyword>
<sequence>MDNLTIDDNINGNLAGKSDVNSAIPQILISPGIDMIRITRRKQTRRRFTISNNTLSWTSSSLSIDRIQSIRIGDDAKNYREQFNISNQYQNLWISIIYTKPSKSPSLHTDLKILHIITITKSNFNLVYNTLNNLLKNERSLLNHSLYKNRDRLSFNDILQLTNDVQIFINNTYLHSLFEECDVNNSGYLTFPQFQKFVLKLKNRPDLDNIINGQMNIEQFTSFLKNVQHEDSIDPISIFNKFATNNSYMTQNNLNNFLHSNLSSPTLHIPLCESSDYYSRPLTDYFISSSHNTYLLGKQFHGNSSIEGYINALQRGCRCVEIDIWDSESGPIVTHGHTFTTSIDFELVIDIIHKYAFIITPFPLIISLEIKCSPENQQKCLNIMKSIFSDKLITTPINDVSTLPSPNELKHKILLKVKKSKETIILEQTSTSHSSFSTQSDDNSQYLKQQKKFVSSSNYLIIPELSASCPYLTGIKFRNFSLPESKTYNHVFSFSDRSLSNLLRDKIKKNSIIKHNKRGMMRIYPSVVHYKSDNFNPITFWQLGCQMVATNWQIWDIGQQLNEAFFQNFNGYRLKPESLFISENSSLSKELIKIENLNKLEYTINKYFDISIISGQQLPKPKDLSNNDSYTPWVEIEIFNVLPVNGEIVHFSNKTTHETVDETCDEVDIEDEIEKTIVTSTGSIKMKYTDNLSTSPNWNAKFKSRLAENPLNAFSPRWNVACRLNYKTNEHDLSFIKITVKCLKENSTVIDKVNNIVKASNSTITVANWCGKIDDLNHGYRYLKLNDNNGNKLIYSTLFVKITKR</sequence>
<evidence type="ECO:0000256" key="1">
    <source>
        <dbReference type="ARBA" id="ARBA00001195"/>
    </source>
</evidence>
<evidence type="ECO:0000259" key="8">
    <source>
        <dbReference type="PROSITE" id="PS50008"/>
    </source>
</evidence>
<dbReference type="EMBL" id="BTGB01000005">
    <property type="protein sequence ID" value="GMM47234.1"/>
    <property type="molecule type" value="Genomic_DNA"/>
</dbReference>
<dbReference type="GO" id="GO:0004435">
    <property type="term" value="F:phosphatidylinositol-4,5-bisphosphate phospholipase C activity"/>
    <property type="evidence" value="ECO:0007669"/>
    <property type="project" value="UniProtKB-EC"/>
</dbReference>
<evidence type="ECO:0000259" key="9">
    <source>
        <dbReference type="PROSITE" id="PS50222"/>
    </source>
</evidence>
<dbReference type="GO" id="GO:0016042">
    <property type="term" value="P:lipid catabolic process"/>
    <property type="evidence" value="ECO:0007669"/>
    <property type="project" value="UniProtKB-KW"/>
</dbReference>
<evidence type="ECO:0000313" key="10">
    <source>
        <dbReference type="EMBL" id="GMM47234.1"/>
    </source>
</evidence>
<evidence type="ECO:0000256" key="5">
    <source>
        <dbReference type="ARBA" id="ARBA00023224"/>
    </source>
</evidence>
<dbReference type="InterPro" id="IPR011992">
    <property type="entry name" value="EF-hand-dom_pair"/>
</dbReference>
<dbReference type="GO" id="GO:0005509">
    <property type="term" value="F:calcium ion binding"/>
    <property type="evidence" value="ECO:0007669"/>
    <property type="project" value="InterPro"/>
</dbReference>
<dbReference type="PROSITE" id="PS50008">
    <property type="entry name" value="PIPLC_Y_DOMAIN"/>
    <property type="match status" value="1"/>
</dbReference>
<keyword evidence="2 7" id="KW-0378">Hydrolase</keyword>
<evidence type="ECO:0000256" key="2">
    <source>
        <dbReference type="ARBA" id="ARBA00022801"/>
    </source>
</evidence>
<dbReference type="InterPro" id="IPR002048">
    <property type="entry name" value="EF_hand_dom"/>
</dbReference>
<gene>
    <name evidence="10" type="ORF">DAPK24_038090</name>
</gene>
<reference evidence="10 11" key="1">
    <citation type="journal article" date="2023" name="Elife">
        <title>Identification of key yeast species and microbe-microbe interactions impacting larval growth of Drosophila in the wild.</title>
        <authorList>
            <person name="Mure A."/>
            <person name="Sugiura Y."/>
            <person name="Maeda R."/>
            <person name="Honda K."/>
            <person name="Sakurai N."/>
            <person name="Takahashi Y."/>
            <person name="Watada M."/>
            <person name="Katoh T."/>
            <person name="Gotoh A."/>
            <person name="Gotoh Y."/>
            <person name="Taniguchi I."/>
            <person name="Nakamura K."/>
            <person name="Hayashi T."/>
            <person name="Katayama T."/>
            <person name="Uemura T."/>
            <person name="Hattori Y."/>
        </authorList>
    </citation>
    <scope>NUCLEOTIDE SEQUENCE [LARGE SCALE GENOMIC DNA]</scope>
    <source>
        <strain evidence="10 11">PK-24</strain>
    </source>
</reference>
<dbReference type="Gene3D" id="2.60.40.150">
    <property type="entry name" value="C2 domain"/>
    <property type="match status" value="1"/>
</dbReference>
<dbReference type="FunFam" id="3.20.20.190:FF:000039">
    <property type="entry name" value="Phosphoinositide phospholipase C"/>
    <property type="match status" value="1"/>
</dbReference>
<dbReference type="AlphaFoldDB" id="A0AAV5R6X2"/>
<evidence type="ECO:0000256" key="3">
    <source>
        <dbReference type="ARBA" id="ARBA00022963"/>
    </source>
</evidence>
<dbReference type="Gene3D" id="3.20.20.190">
    <property type="entry name" value="Phosphatidylinositol (PI) phosphodiesterase"/>
    <property type="match status" value="1"/>
</dbReference>
<dbReference type="InterPro" id="IPR000909">
    <property type="entry name" value="PLipase_C_PInositol-sp_X_dom"/>
</dbReference>
<feature type="domain" description="PI-PLC Y-box" evidence="8">
    <location>
        <begin position="465"/>
        <end position="579"/>
    </location>
</feature>
<dbReference type="PROSITE" id="PS50007">
    <property type="entry name" value="PIPLC_X_DOMAIN"/>
    <property type="match status" value="1"/>
</dbReference>
<dbReference type="PRINTS" id="PR00390">
    <property type="entry name" value="PHPHLIPASEC"/>
</dbReference>
<dbReference type="SMART" id="SM00149">
    <property type="entry name" value="PLCYc"/>
    <property type="match status" value="1"/>
</dbReference>
<dbReference type="InterPro" id="IPR017946">
    <property type="entry name" value="PLC-like_Pdiesterase_TIM-brl"/>
</dbReference>
<dbReference type="SMART" id="SM00148">
    <property type="entry name" value="PLCXc"/>
    <property type="match status" value="1"/>
</dbReference>
<dbReference type="PANTHER" id="PTHR10336">
    <property type="entry name" value="PHOSPHOINOSITIDE-SPECIFIC PHOSPHOLIPASE C FAMILY PROTEIN"/>
    <property type="match status" value="1"/>
</dbReference>
<name>A0AAV5R6X2_PICKL</name>
<dbReference type="SUPFAM" id="SSF47473">
    <property type="entry name" value="EF-hand"/>
    <property type="match status" value="1"/>
</dbReference>
<dbReference type="Pfam" id="PF00387">
    <property type="entry name" value="PI-PLC-Y"/>
    <property type="match status" value="1"/>
</dbReference>
<dbReference type="InterPro" id="IPR001192">
    <property type="entry name" value="PI-PLC_fam"/>
</dbReference>
<comment type="caution">
    <text evidence="10">The sequence shown here is derived from an EMBL/GenBank/DDBJ whole genome shotgun (WGS) entry which is preliminary data.</text>
</comment>
<evidence type="ECO:0000313" key="11">
    <source>
        <dbReference type="Proteomes" id="UP001378960"/>
    </source>
</evidence>
<dbReference type="PANTHER" id="PTHR10336:SF36">
    <property type="entry name" value="1-PHOSPHATIDYLINOSITOL 4,5-BISPHOSPHATE PHOSPHODIESTERASE BETA-4"/>
    <property type="match status" value="1"/>
</dbReference>
<dbReference type="InterPro" id="IPR011993">
    <property type="entry name" value="PH-like_dom_sf"/>
</dbReference>
<evidence type="ECO:0000256" key="7">
    <source>
        <dbReference type="RuleBase" id="RU361133"/>
    </source>
</evidence>
<dbReference type="EC" id="3.1.4.11" evidence="7"/>
<keyword evidence="3 7" id="KW-0442">Lipid degradation</keyword>
<dbReference type="InterPro" id="IPR035892">
    <property type="entry name" value="C2_domain_sf"/>
</dbReference>
<dbReference type="GO" id="GO:0048015">
    <property type="term" value="P:phosphatidylinositol-mediated signaling"/>
    <property type="evidence" value="ECO:0007669"/>
    <property type="project" value="TreeGrafter"/>
</dbReference>
<proteinExistence type="predicted"/>
<dbReference type="CDD" id="cd08598">
    <property type="entry name" value="PI-PLC1c_yeast"/>
    <property type="match status" value="1"/>
</dbReference>
<comment type="catalytic activity">
    <reaction evidence="1 7">
        <text>a 1,2-diacyl-sn-glycero-3-phospho-(1D-myo-inositol-4,5-bisphosphate) + H2O = 1D-myo-inositol 1,4,5-trisphosphate + a 1,2-diacyl-sn-glycerol + H(+)</text>
        <dbReference type="Rhea" id="RHEA:33179"/>
        <dbReference type="ChEBI" id="CHEBI:15377"/>
        <dbReference type="ChEBI" id="CHEBI:15378"/>
        <dbReference type="ChEBI" id="CHEBI:17815"/>
        <dbReference type="ChEBI" id="CHEBI:58456"/>
        <dbReference type="ChEBI" id="CHEBI:203600"/>
        <dbReference type="EC" id="3.1.4.11"/>
    </reaction>
</comment>
<keyword evidence="11" id="KW-1185">Reference proteome</keyword>
<dbReference type="InterPro" id="IPR001711">
    <property type="entry name" value="PLipase_C_Pinositol-sp_Y"/>
</dbReference>
<dbReference type="Pfam" id="PF00388">
    <property type="entry name" value="PI-PLC-X"/>
    <property type="match status" value="1"/>
</dbReference>
<dbReference type="GO" id="GO:0051209">
    <property type="term" value="P:release of sequestered calcium ion into cytosol"/>
    <property type="evidence" value="ECO:0007669"/>
    <property type="project" value="TreeGrafter"/>
</dbReference>
<feature type="domain" description="EF-hand" evidence="9">
    <location>
        <begin position="169"/>
        <end position="204"/>
    </location>
</feature>
<evidence type="ECO:0000256" key="6">
    <source>
        <dbReference type="ARBA" id="ARBA00059664"/>
    </source>
</evidence>
<evidence type="ECO:0000256" key="4">
    <source>
        <dbReference type="ARBA" id="ARBA00023098"/>
    </source>
</evidence>
<dbReference type="Proteomes" id="UP001378960">
    <property type="component" value="Unassembled WGS sequence"/>
</dbReference>
<keyword evidence="5" id="KW-0807">Transducer</keyword>
<comment type="function">
    <text evidence="6">The production of the second messenger molecules diacylglycerol (DAG) and inositol 1,4,5-trisphosphate (IP3) is mediated by activated phosphatidylinositol-specific phospholipase C enzymes.</text>
</comment>
<dbReference type="Gene3D" id="1.10.238.10">
    <property type="entry name" value="EF-hand"/>
    <property type="match status" value="1"/>
</dbReference>
<dbReference type="Gene3D" id="2.30.29.30">
    <property type="entry name" value="Pleckstrin-homology domain (PH domain)/Phosphotyrosine-binding domain (PTB)"/>
    <property type="match status" value="1"/>
</dbReference>
<accession>A0AAV5R6X2</accession>
<dbReference type="SUPFAM" id="SSF51695">
    <property type="entry name" value="PLC-like phosphodiesterases"/>
    <property type="match status" value="1"/>
</dbReference>
<organism evidence="10 11">
    <name type="scientific">Pichia kluyveri</name>
    <name type="common">Yeast</name>
    <dbReference type="NCBI Taxonomy" id="36015"/>
    <lineage>
        <taxon>Eukaryota</taxon>
        <taxon>Fungi</taxon>
        <taxon>Dikarya</taxon>
        <taxon>Ascomycota</taxon>
        <taxon>Saccharomycotina</taxon>
        <taxon>Pichiomycetes</taxon>
        <taxon>Pichiales</taxon>
        <taxon>Pichiaceae</taxon>
        <taxon>Pichia</taxon>
    </lineage>
</organism>